<feature type="region of interest" description="Disordered" evidence="1">
    <location>
        <begin position="1"/>
        <end position="29"/>
    </location>
</feature>
<organism evidence="3 4">
    <name type="scientific">Roseburia intestinalis</name>
    <dbReference type="NCBI Taxonomy" id="166486"/>
    <lineage>
        <taxon>Bacteria</taxon>
        <taxon>Bacillati</taxon>
        <taxon>Bacillota</taxon>
        <taxon>Clostridia</taxon>
        <taxon>Lachnospirales</taxon>
        <taxon>Lachnospiraceae</taxon>
        <taxon>Roseburia</taxon>
    </lineage>
</organism>
<dbReference type="SUPFAM" id="SSF52540">
    <property type="entry name" value="P-loop containing nucleoside triphosphate hydrolases"/>
    <property type="match status" value="1"/>
</dbReference>
<evidence type="ECO:0000259" key="2">
    <source>
        <dbReference type="Pfam" id="PF01926"/>
    </source>
</evidence>
<name>A0A173VCD9_9FIRM</name>
<dbReference type="InterPro" id="IPR006073">
    <property type="entry name" value="GTP-bd"/>
</dbReference>
<reference evidence="3 4" key="1">
    <citation type="submission" date="2015-09" db="EMBL/GenBank/DDBJ databases">
        <authorList>
            <consortium name="Pathogen Informatics"/>
        </authorList>
    </citation>
    <scope>NUCLEOTIDE SEQUENCE [LARGE SCALE GENOMIC DNA]</scope>
    <source>
        <strain evidence="3 4">2789STDY5834960</strain>
    </source>
</reference>
<dbReference type="GO" id="GO:0005525">
    <property type="term" value="F:GTP binding"/>
    <property type="evidence" value="ECO:0007669"/>
    <property type="project" value="InterPro"/>
</dbReference>
<gene>
    <name evidence="3" type="ORF">ERS852572_02812</name>
</gene>
<dbReference type="STRING" id="166486.ERS852572_02812"/>
<dbReference type="Proteomes" id="UP000095350">
    <property type="component" value="Unassembled WGS sequence"/>
</dbReference>
<dbReference type="InterPro" id="IPR027417">
    <property type="entry name" value="P-loop_NTPase"/>
</dbReference>
<dbReference type="Pfam" id="PF01926">
    <property type="entry name" value="MMR_HSR1"/>
    <property type="match status" value="1"/>
</dbReference>
<dbReference type="AlphaFoldDB" id="A0A173VCD9"/>
<evidence type="ECO:0000313" key="4">
    <source>
        <dbReference type="Proteomes" id="UP000095350"/>
    </source>
</evidence>
<evidence type="ECO:0000256" key="1">
    <source>
        <dbReference type="SAM" id="MobiDB-lite"/>
    </source>
</evidence>
<dbReference type="PaxDb" id="166486-ERS852572_02812"/>
<dbReference type="RefSeq" id="WP_172681910.1">
    <property type="nucleotide sequence ID" value="NZ_CABIYH010000022.1"/>
</dbReference>
<dbReference type="EMBL" id="CYXZ01000022">
    <property type="protein sequence ID" value="CUN24460.1"/>
    <property type="molecule type" value="Genomic_DNA"/>
</dbReference>
<sequence length="356" mass="39128">MSEEKVIEIKALSPEENPAGKEMETADSEEKSIYDLLEEDIMSSDIDDGEKTKRLSRLLKIRGKKVNIMLTGATGSGKSSTINALFHMEVAKVGVGVDPETTCIDKYELDNLIIWDTPGLGDGVENDEKITRDIIKKLNEMDEECNPLIDMVVVILDASSKDLGTSYDLINKVLVPCLGEEAAKERILIALNQSDIAMKGTHWNAERNEPDEVLKEFLKKKADSVHKRIKEGTGLDIKPICYCAGYKEENGEQRNPYNLTKLLYYIVKAIPKEKRLALADNINDTEDNWLYDDKESNYCGEVESEFCDTVWECISGGVDTGCAIGAAIMGIPGEIVGGMVGGAVGAIKGIFSSIFG</sequence>
<protein>
    <submittedName>
        <fullName evidence="3">Predicted GTPase</fullName>
    </submittedName>
</protein>
<evidence type="ECO:0000313" key="3">
    <source>
        <dbReference type="EMBL" id="CUN24460.1"/>
    </source>
</evidence>
<accession>A0A173VCD9</accession>
<dbReference type="Gene3D" id="3.40.50.300">
    <property type="entry name" value="P-loop containing nucleotide triphosphate hydrolases"/>
    <property type="match status" value="1"/>
</dbReference>
<feature type="compositionally biased region" description="Basic and acidic residues" evidence="1">
    <location>
        <begin position="18"/>
        <end position="29"/>
    </location>
</feature>
<proteinExistence type="predicted"/>
<feature type="domain" description="G" evidence="2">
    <location>
        <begin position="68"/>
        <end position="192"/>
    </location>
</feature>